<sequence>MSTNSLQLKQASFDGDIDTVRQLLDAGADPNSMDEYGSGTLLTFHPEIIQFLLARGADPDIQTNEAGGPVLIGLTHGDHLECIQLLLESGANPNRACSITGETALHGAVTNKELDRTQLVKLLLDHGADPNAKTKPGVTSEAFWRDARTRAETPLHRAAAYLPIHIIEMLITAGADTTIRDINGDSPLSWASWHLRSRDIIDLLNVDKNGNKIA</sequence>
<dbReference type="GO" id="GO:2000812">
    <property type="term" value="P:regulation of barbed-end actin filament capping"/>
    <property type="evidence" value="ECO:0007669"/>
    <property type="project" value="TreeGrafter"/>
</dbReference>
<keyword evidence="5" id="KW-1185">Reference proteome</keyword>
<dbReference type="PRINTS" id="PR01415">
    <property type="entry name" value="ANKYRIN"/>
</dbReference>
<name>A0A517QJ28_9PLAN</name>
<dbReference type="Pfam" id="PF00023">
    <property type="entry name" value="Ank"/>
    <property type="match status" value="1"/>
</dbReference>
<dbReference type="SMART" id="SM00248">
    <property type="entry name" value="ANK"/>
    <property type="match status" value="5"/>
</dbReference>
<feature type="repeat" description="ANK" evidence="3">
    <location>
        <begin position="150"/>
        <end position="182"/>
    </location>
</feature>
<evidence type="ECO:0000256" key="1">
    <source>
        <dbReference type="ARBA" id="ARBA00022737"/>
    </source>
</evidence>
<dbReference type="PANTHER" id="PTHR24189:SF50">
    <property type="entry name" value="ANKYRIN REPEAT AND SOCS BOX PROTEIN 2"/>
    <property type="match status" value="1"/>
</dbReference>
<dbReference type="KEGG" id="tpol:Mal48_08850"/>
<reference evidence="4 5" key="1">
    <citation type="submission" date="2019-02" db="EMBL/GenBank/DDBJ databases">
        <title>Deep-cultivation of Planctomycetes and their phenomic and genomic characterization uncovers novel biology.</title>
        <authorList>
            <person name="Wiegand S."/>
            <person name="Jogler M."/>
            <person name="Boedeker C."/>
            <person name="Pinto D."/>
            <person name="Vollmers J."/>
            <person name="Rivas-Marin E."/>
            <person name="Kohn T."/>
            <person name="Peeters S.H."/>
            <person name="Heuer A."/>
            <person name="Rast P."/>
            <person name="Oberbeckmann S."/>
            <person name="Bunk B."/>
            <person name="Jeske O."/>
            <person name="Meyerdierks A."/>
            <person name="Storesund J.E."/>
            <person name="Kallscheuer N."/>
            <person name="Luecker S."/>
            <person name="Lage O.M."/>
            <person name="Pohl T."/>
            <person name="Merkel B.J."/>
            <person name="Hornburger P."/>
            <person name="Mueller R.-W."/>
            <person name="Bruemmer F."/>
            <person name="Labrenz M."/>
            <person name="Spormann A.M."/>
            <person name="Op den Camp H."/>
            <person name="Overmann J."/>
            <person name="Amann R."/>
            <person name="Jetten M.S.M."/>
            <person name="Mascher T."/>
            <person name="Medema M.H."/>
            <person name="Devos D.P."/>
            <person name="Kaster A.-K."/>
            <person name="Ovreas L."/>
            <person name="Rohde M."/>
            <person name="Galperin M.Y."/>
            <person name="Jogler C."/>
        </authorList>
    </citation>
    <scope>NUCLEOTIDE SEQUENCE [LARGE SCALE GENOMIC DNA]</scope>
    <source>
        <strain evidence="4 5">Mal48</strain>
    </source>
</reference>
<proteinExistence type="predicted"/>
<dbReference type="Proteomes" id="UP000315724">
    <property type="component" value="Chromosome"/>
</dbReference>
<dbReference type="AlphaFoldDB" id="A0A517QJ28"/>
<evidence type="ECO:0000256" key="2">
    <source>
        <dbReference type="ARBA" id="ARBA00023043"/>
    </source>
</evidence>
<feature type="repeat" description="ANK" evidence="3">
    <location>
        <begin position="3"/>
        <end position="35"/>
    </location>
</feature>
<dbReference type="RefSeq" id="WP_145196387.1">
    <property type="nucleotide sequence ID" value="NZ_CP036267.1"/>
</dbReference>
<dbReference type="InterPro" id="IPR002110">
    <property type="entry name" value="Ankyrin_rpt"/>
</dbReference>
<keyword evidence="1" id="KW-0677">Repeat</keyword>
<keyword evidence="2 3" id="KW-0040">ANK repeat</keyword>
<dbReference type="InterPro" id="IPR036770">
    <property type="entry name" value="Ankyrin_rpt-contain_sf"/>
</dbReference>
<dbReference type="EMBL" id="CP036267">
    <property type="protein sequence ID" value="QDT31650.1"/>
    <property type="molecule type" value="Genomic_DNA"/>
</dbReference>
<dbReference type="Pfam" id="PF12796">
    <property type="entry name" value="Ank_2"/>
    <property type="match status" value="1"/>
</dbReference>
<evidence type="ECO:0000256" key="3">
    <source>
        <dbReference type="PROSITE-ProRule" id="PRU00023"/>
    </source>
</evidence>
<accession>A0A517QJ28</accession>
<dbReference type="GO" id="GO:0005737">
    <property type="term" value="C:cytoplasm"/>
    <property type="evidence" value="ECO:0007669"/>
    <property type="project" value="TreeGrafter"/>
</dbReference>
<feature type="repeat" description="ANK" evidence="3">
    <location>
        <begin position="100"/>
        <end position="135"/>
    </location>
</feature>
<dbReference type="OrthoDB" id="260625at2"/>
<protein>
    <submittedName>
        <fullName evidence="4">Ankyrin repeat protein</fullName>
    </submittedName>
</protein>
<dbReference type="Gene3D" id="1.25.40.20">
    <property type="entry name" value="Ankyrin repeat-containing domain"/>
    <property type="match status" value="2"/>
</dbReference>
<organism evidence="4 5">
    <name type="scientific">Thalassoglobus polymorphus</name>
    <dbReference type="NCBI Taxonomy" id="2527994"/>
    <lineage>
        <taxon>Bacteria</taxon>
        <taxon>Pseudomonadati</taxon>
        <taxon>Planctomycetota</taxon>
        <taxon>Planctomycetia</taxon>
        <taxon>Planctomycetales</taxon>
        <taxon>Planctomycetaceae</taxon>
        <taxon>Thalassoglobus</taxon>
    </lineage>
</organism>
<evidence type="ECO:0000313" key="4">
    <source>
        <dbReference type="EMBL" id="QDT31650.1"/>
    </source>
</evidence>
<dbReference type="SUPFAM" id="SSF48403">
    <property type="entry name" value="Ankyrin repeat"/>
    <property type="match status" value="1"/>
</dbReference>
<dbReference type="InterPro" id="IPR050745">
    <property type="entry name" value="Multifunctional_regulatory"/>
</dbReference>
<gene>
    <name evidence="4" type="ORF">Mal48_08850</name>
</gene>
<dbReference type="PROSITE" id="PS50297">
    <property type="entry name" value="ANK_REP_REGION"/>
    <property type="match status" value="2"/>
</dbReference>
<dbReference type="PROSITE" id="PS50088">
    <property type="entry name" value="ANK_REPEAT"/>
    <property type="match status" value="3"/>
</dbReference>
<dbReference type="PANTHER" id="PTHR24189">
    <property type="entry name" value="MYOTROPHIN"/>
    <property type="match status" value="1"/>
</dbReference>
<evidence type="ECO:0000313" key="5">
    <source>
        <dbReference type="Proteomes" id="UP000315724"/>
    </source>
</evidence>